<evidence type="ECO:0000256" key="2">
    <source>
        <dbReference type="ARBA" id="ARBA00022695"/>
    </source>
</evidence>
<evidence type="ECO:0000256" key="3">
    <source>
        <dbReference type="ARBA" id="ARBA00022842"/>
    </source>
</evidence>
<accession>A0AAE9L375</accession>
<evidence type="ECO:0000259" key="4">
    <source>
        <dbReference type="Pfam" id="PF12804"/>
    </source>
</evidence>
<dbReference type="CDD" id="cd02523">
    <property type="entry name" value="PC_cytidylyltransferase"/>
    <property type="match status" value="1"/>
</dbReference>
<dbReference type="EMBL" id="CP097330">
    <property type="protein sequence ID" value="URF05638.1"/>
    <property type="molecule type" value="Genomic_DNA"/>
</dbReference>
<reference evidence="6" key="2">
    <citation type="journal article" date="2022" name="Microbiol. Resour. Announc.">
        <title>Genome Sequence of Cupriavidus campinensis Strain G5, a Member of a Bacterial Consortium Capable of Polyethylene Degradation.</title>
        <authorList>
            <person name="Schneider B."/>
            <person name="Pfeiffer F."/>
            <person name="Dyall-Smith M."/>
            <person name="Kunte H.J."/>
        </authorList>
    </citation>
    <scope>NUCLEOTIDE SEQUENCE</scope>
    <source>
        <strain evidence="6">G5</strain>
    </source>
</reference>
<dbReference type="SUPFAM" id="SSF53448">
    <property type="entry name" value="Nucleotide-diphospho-sugar transferases"/>
    <property type="match status" value="1"/>
</dbReference>
<evidence type="ECO:0000313" key="7">
    <source>
        <dbReference type="Proteomes" id="UP000318943"/>
    </source>
</evidence>
<keyword evidence="1" id="KW-0808">Transferase</keyword>
<keyword evidence="3" id="KW-0460">Magnesium</keyword>
<reference evidence="5 7" key="1">
    <citation type="submission" date="2019-05" db="EMBL/GenBank/DDBJ databases">
        <title>Whole genome sequence analysis of Cupriavidus campinensis S14E4C strain.</title>
        <authorList>
            <person name="Abbaszade G."/>
            <person name="Szabo A."/>
            <person name="Toumi M."/>
            <person name="Toth E."/>
        </authorList>
    </citation>
    <scope>NUCLEOTIDE SEQUENCE [LARGE SCALE GENOMIC DNA]</scope>
    <source>
        <strain evidence="5 7">S14E4C</strain>
    </source>
</reference>
<dbReference type="Proteomes" id="UP000318943">
    <property type="component" value="Unassembled WGS sequence"/>
</dbReference>
<protein>
    <submittedName>
        <fullName evidence="6">Phosphocholine cytidylyltransferase family protein</fullName>
    </submittedName>
</protein>
<dbReference type="EMBL" id="VCIZ01000001">
    <property type="protein sequence ID" value="TSP14325.1"/>
    <property type="molecule type" value="Genomic_DNA"/>
</dbReference>
<keyword evidence="7" id="KW-1185">Reference proteome</keyword>
<evidence type="ECO:0000313" key="8">
    <source>
        <dbReference type="Proteomes" id="UP001056132"/>
    </source>
</evidence>
<dbReference type="Proteomes" id="UP001056132">
    <property type="component" value="Chromosome 1"/>
</dbReference>
<dbReference type="AlphaFoldDB" id="A0AAE9L375"/>
<sequence>MRAIILAAGLGLRLQQQPGKQFPKCLLRFDGITLLERHLRMLDAAGVTEVVLALGFEPAQVQAELANIARPAGHPPVEIVLNPRFDLGSVLTVHTVADALTRGGDVLLMDADVLYDERILNALVAGETVNRLLIDRDFEAGDEPVKLCLRDGVPVELRKQLMADLQYDTIGESVGFFRFQEHTARRLAEIVKGYVDSGRANMPHEEAVRDLLLESLAQRSHQFDTADVTGAPWIEIDFPGDVERAANEVLPQLLPIVGFAQ</sequence>
<dbReference type="PANTHER" id="PTHR43584:SF8">
    <property type="entry name" value="N-ACETYLMURAMATE ALPHA-1-PHOSPHATE URIDYLYLTRANSFERASE"/>
    <property type="match status" value="1"/>
</dbReference>
<dbReference type="InterPro" id="IPR025877">
    <property type="entry name" value="MobA-like_NTP_Trfase"/>
</dbReference>
<reference evidence="6" key="3">
    <citation type="submission" date="2022-05" db="EMBL/GenBank/DDBJ databases">
        <authorList>
            <person name="Kunte H.-J."/>
        </authorList>
    </citation>
    <scope>NUCLEOTIDE SEQUENCE</scope>
    <source>
        <strain evidence="6">G5</strain>
    </source>
</reference>
<dbReference type="InterPro" id="IPR050065">
    <property type="entry name" value="GlmU-like"/>
</dbReference>
<keyword evidence="2 6" id="KW-0548">Nucleotidyltransferase</keyword>
<dbReference type="InterPro" id="IPR029044">
    <property type="entry name" value="Nucleotide-diphossugar_trans"/>
</dbReference>
<evidence type="ECO:0000313" key="5">
    <source>
        <dbReference type="EMBL" id="TSP14325.1"/>
    </source>
</evidence>
<dbReference type="Pfam" id="PF12804">
    <property type="entry name" value="NTP_transf_3"/>
    <property type="match status" value="1"/>
</dbReference>
<proteinExistence type="predicted"/>
<dbReference type="GO" id="GO:0016779">
    <property type="term" value="F:nucleotidyltransferase activity"/>
    <property type="evidence" value="ECO:0007669"/>
    <property type="project" value="UniProtKB-KW"/>
</dbReference>
<organism evidence="6 8">
    <name type="scientific">Cupriavidus campinensis</name>
    <dbReference type="NCBI Taxonomy" id="151783"/>
    <lineage>
        <taxon>Bacteria</taxon>
        <taxon>Pseudomonadati</taxon>
        <taxon>Pseudomonadota</taxon>
        <taxon>Betaproteobacteria</taxon>
        <taxon>Burkholderiales</taxon>
        <taxon>Burkholderiaceae</taxon>
        <taxon>Cupriavidus</taxon>
    </lineage>
</organism>
<evidence type="ECO:0000256" key="1">
    <source>
        <dbReference type="ARBA" id="ARBA00022679"/>
    </source>
</evidence>
<name>A0AAE9L375_9BURK</name>
<evidence type="ECO:0000313" key="6">
    <source>
        <dbReference type="EMBL" id="URF05638.1"/>
    </source>
</evidence>
<dbReference type="PANTHER" id="PTHR43584">
    <property type="entry name" value="NUCLEOTIDYL TRANSFERASE"/>
    <property type="match status" value="1"/>
</dbReference>
<dbReference type="Gene3D" id="3.90.550.10">
    <property type="entry name" value="Spore Coat Polysaccharide Biosynthesis Protein SpsA, Chain A"/>
    <property type="match status" value="1"/>
</dbReference>
<gene>
    <name evidence="5" type="ORF">FGG12_01290</name>
    <name evidence="6" type="ORF">M5D45_07530</name>
</gene>
<feature type="domain" description="MobA-like NTP transferase" evidence="4">
    <location>
        <begin position="3"/>
        <end position="126"/>
    </location>
</feature>
<dbReference type="KEGG" id="ccam:M5D45_07530"/>
<dbReference type="RefSeq" id="WP_144195411.1">
    <property type="nucleotide sequence ID" value="NZ_CAJPVH010000018.1"/>
</dbReference>